<dbReference type="GO" id="GO:0005634">
    <property type="term" value="C:nucleus"/>
    <property type="evidence" value="ECO:0007669"/>
    <property type="project" value="TreeGrafter"/>
</dbReference>
<gene>
    <name evidence="5" type="ORF">HaLaN_19071</name>
</gene>
<dbReference type="AlphaFoldDB" id="A0A699ZGL2"/>
<sequence>MARGPQEALAAQTRSQGLASAEMTITPGPSLNLVLGPNGSGKSSFVCALCVGLGGSTKLLGRADNLASFVRRNCNKAWTEITLSGGAGQPDIVIRRDISITYSRGEDGRPKQGYEAQFQINGRCRTLRHLITYQLLCLAS</sequence>
<organism evidence="5 6">
    <name type="scientific">Haematococcus lacustris</name>
    <name type="common">Green alga</name>
    <name type="synonym">Haematococcus pluvialis</name>
    <dbReference type="NCBI Taxonomy" id="44745"/>
    <lineage>
        <taxon>Eukaryota</taxon>
        <taxon>Viridiplantae</taxon>
        <taxon>Chlorophyta</taxon>
        <taxon>core chlorophytes</taxon>
        <taxon>Chlorophyceae</taxon>
        <taxon>CS clade</taxon>
        <taxon>Chlamydomonadales</taxon>
        <taxon>Haematococcaceae</taxon>
        <taxon>Haematococcus</taxon>
    </lineage>
</organism>
<dbReference type="GO" id="GO:0030915">
    <property type="term" value="C:Smc5-Smc6 complex"/>
    <property type="evidence" value="ECO:0007669"/>
    <property type="project" value="TreeGrafter"/>
</dbReference>
<name>A0A699ZGL2_HAELA</name>
<evidence type="ECO:0000256" key="3">
    <source>
        <dbReference type="ARBA" id="ARBA00023054"/>
    </source>
</evidence>
<comment type="caution">
    <text evidence="5">The sequence shown here is derived from an EMBL/GenBank/DDBJ whole genome shotgun (WGS) entry which is preliminary data.</text>
</comment>
<feature type="non-terminal residue" evidence="5">
    <location>
        <position position="140"/>
    </location>
</feature>
<dbReference type="Proteomes" id="UP000485058">
    <property type="component" value="Unassembled WGS sequence"/>
</dbReference>
<evidence type="ECO:0000259" key="4">
    <source>
        <dbReference type="Pfam" id="PF13476"/>
    </source>
</evidence>
<keyword evidence="6" id="KW-1185">Reference proteome</keyword>
<proteinExistence type="inferred from homology"/>
<protein>
    <recommendedName>
        <fullName evidence="2">Structural maintenance of chromosomes protein 5</fullName>
    </recommendedName>
</protein>
<dbReference type="GO" id="GO:0000724">
    <property type="term" value="P:double-strand break repair via homologous recombination"/>
    <property type="evidence" value="ECO:0007669"/>
    <property type="project" value="TreeGrafter"/>
</dbReference>
<dbReference type="PANTHER" id="PTHR45916">
    <property type="entry name" value="STRUCTURAL MAINTENANCE OF CHROMOSOMES PROTEIN 5"/>
    <property type="match status" value="1"/>
</dbReference>
<evidence type="ECO:0000313" key="6">
    <source>
        <dbReference type="Proteomes" id="UP000485058"/>
    </source>
</evidence>
<feature type="domain" description="Rad50/SbcC-type AAA" evidence="4">
    <location>
        <begin position="24"/>
        <end position="131"/>
    </location>
</feature>
<evidence type="ECO:0000256" key="1">
    <source>
        <dbReference type="ARBA" id="ARBA00010171"/>
    </source>
</evidence>
<dbReference type="GO" id="GO:0003697">
    <property type="term" value="F:single-stranded DNA binding"/>
    <property type="evidence" value="ECO:0007669"/>
    <property type="project" value="TreeGrafter"/>
</dbReference>
<dbReference type="EMBL" id="BLLF01001888">
    <property type="protein sequence ID" value="GFH21713.1"/>
    <property type="molecule type" value="Genomic_DNA"/>
</dbReference>
<comment type="similarity">
    <text evidence="1">Belongs to the SMC family. SMC5 subfamily.</text>
</comment>
<evidence type="ECO:0000256" key="2">
    <source>
        <dbReference type="ARBA" id="ARBA00018687"/>
    </source>
</evidence>
<feature type="non-terminal residue" evidence="5">
    <location>
        <position position="1"/>
    </location>
</feature>
<keyword evidence="3" id="KW-0175">Coiled coil</keyword>
<dbReference type="Gene3D" id="3.40.50.300">
    <property type="entry name" value="P-loop containing nucleotide triphosphate hydrolases"/>
    <property type="match status" value="1"/>
</dbReference>
<dbReference type="Pfam" id="PF13476">
    <property type="entry name" value="AAA_23"/>
    <property type="match status" value="1"/>
</dbReference>
<dbReference type="PANTHER" id="PTHR45916:SF1">
    <property type="entry name" value="STRUCTURAL MAINTENANCE OF CHROMOSOMES PROTEIN 5"/>
    <property type="match status" value="1"/>
</dbReference>
<reference evidence="5 6" key="1">
    <citation type="submission" date="2020-02" db="EMBL/GenBank/DDBJ databases">
        <title>Draft genome sequence of Haematococcus lacustris strain NIES-144.</title>
        <authorList>
            <person name="Morimoto D."/>
            <person name="Nakagawa S."/>
            <person name="Yoshida T."/>
            <person name="Sawayama S."/>
        </authorList>
    </citation>
    <scope>NUCLEOTIDE SEQUENCE [LARGE SCALE GENOMIC DNA]</scope>
    <source>
        <strain evidence="5 6">NIES-144</strain>
    </source>
</reference>
<dbReference type="InterPro" id="IPR038729">
    <property type="entry name" value="Rad50/SbcC_AAA"/>
</dbReference>
<accession>A0A699ZGL2</accession>
<dbReference type="InterPro" id="IPR027417">
    <property type="entry name" value="P-loop_NTPase"/>
</dbReference>
<dbReference type="GO" id="GO:0016887">
    <property type="term" value="F:ATP hydrolysis activity"/>
    <property type="evidence" value="ECO:0007669"/>
    <property type="project" value="InterPro"/>
</dbReference>
<dbReference type="SUPFAM" id="SSF52540">
    <property type="entry name" value="P-loop containing nucleoside triphosphate hydrolases"/>
    <property type="match status" value="1"/>
</dbReference>
<evidence type="ECO:0000313" key="5">
    <source>
        <dbReference type="EMBL" id="GFH21713.1"/>
    </source>
</evidence>